<dbReference type="EMBL" id="JABEXW010000101">
    <property type="protein sequence ID" value="KAF4971140.1"/>
    <property type="molecule type" value="Genomic_DNA"/>
</dbReference>
<dbReference type="InterPro" id="IPR001138">
    <property type="entry name" value="Zn2Cys6_DnaBD"/>
</dbReference>
<dbReference type="PANTHER" id="PTHR47657:SF7">
    <property type="entry name" value="STEROL REGULATORY ELEMENT-BINDING PROTEIN ECM22"/>
    <property type="match status" value="1"/>
</dbReference>
<keyword evidence="1" id="KW-0539">Nucleus</keyword>
<dbReference type="SUPFAM" id="SSF57701">
    <property type="entry name" value="Zn2/Cys6 DNA-binding domain"/>
    <property type="match status" value="1"/>
</dbReference>
<dbReference type="Pfam" id="PF00172">
    <property type="entry name" value="Zn_clus"/>
    <property type="match status" value="1"/>
</dbReference>
<dbReference type="Gene3D" id="4.10.240.10">
    <property type="entry name" value="Zn(2)-C6 fungal-type DNA-binding domain"/>
    <property type="match status" value="1"/>
</dbReference>
<sequence length="322" mass="36714">MPSRNWHSKSRLGCTQCKKRHIKCDLKQTGCDKCNSKGIVCDFQQQQPRKPSGSENTSCTTRANSTIPDRYQYPAASNDLVQLHTAGKLLCLVEDNELMHLWDPILSAQVRKHSFLKHAFRALAILRSYATISSVRMDDYMGGVGNPSWIPTVMFTMAIVILEIRGFIIDQTPQSLLNVLTTLRSTAKLVESIAADFMRRQQARERLRDAFVLKNPWAQLATEQRIEELDRAILALYIDTDHLGAHHQQNSVKLGEPVAWLQCYFWASTLSDAPKSWFFEGWRETVPLYLQKNIAQANVVGLLKKEVEKNHGRVEENQWCAS</sequence>
<accession>A0A8H4U7R0</accession>
<reference evidence="3" key="1">
    <citation type="journal article" date="2020" name="BMC Genomics">
        <title>Correction to: Identification and distribution of gene clusters required for synthesis of sphingolipid metabolism inhibitors in diverse species of the filamentous fungus Fusarium.</title>
        <authorList>
            <person name="Kim H.S."/>
            <person name="Lohmar J.M."/>
            <person name="Busman M."/>
            <person name="Brown D.W."/>
            <person name="Naumann T.A."/>
            <person name="Divon H.H."/>
            <person name="Lysoe E."/>
            <person name="Uhlig S."/>
            <person name="Proctor R.H."/>
        </authorList>
    </citation>
    <scope>NUCLEOTIDE SEQUENCE</scope>
    <source>
        <strain evidence="3">NRRL 20472</strain>
    </source>
</reference>
<dbReference type="PANTHER" id="PTHR47657">
    <property type="entry name" value="STEROL REGULATORY ELEMENT-BINDING PROTEIN ECM22"/>
    <property type="match status" value="1"/>
</dbReference>
<evidence type="ECO:0000256" key="1">
    <source>
        <dbReference type="ARBA" id="ARBA00023242"/>
    </source>
</evidence>
<dbReference type="InterPro" id="IPR052400">
    <property type="entry name" value="Zn2-C6_fungal_TF"/>
</dbReference>
<name>A0A8H4U7R0_9HYPO</name>
<keyword evidence="4" id="KW-1185">Reference proteome</keyword>
<dbReference type="AlphaFoldDB" id="A0A8H4U7R0"/>
<dbReference type="PROSITE" id="PS00463">
    <property type="entry name" value="ZN2_CY6_FUNGAL_1"/>
    <property type="match status" value="1"/>
</dbReference>
<feature type="domain" description="Zn(2)-C6 fungal-type" evidence="2">
    <location>
        <begin position="13"/>
        <end position="43"/>
    </location>
</feature>
<dbReference type="CDD" id="cd00067">
    <property type="entry name" value="GAL4"/>
    <property type="match status" value="1"/>
</dbReference>
<dbReference type="GO" id="GO:0000981">
    <property type="term" value="F:DNA-binding transcription factor activity, RNA polymerase II-specific"/>
    <property type="evidence" value="ECO:0007669"/>
    <property type="project" value="InterPro"/>
</dbReference>
<dbReference type="InterPro" id="IPR036864">
    <property type="entry name" value="Zn2-C6_fun-type_DNA-bd_sf"/>
</dbReference>
<evidence type="ECO:0000259" key="2">
    <source>
        <dbReference type="PROSITE" id="PS50048"/>
    </source>
</evidence>
<gene>
    <name evidence="3" type="ORF">FSARC_1973</name>
</gene>
<organism evidence="3 4">
    <name type="scientific">Fusarium sarcochroum</name>
    <dbReference type="NCBI Taxonomy" id="1208366"/>
    <lineage>
        <taxon>Eukaryota</taxon>
        <taxon>Fungi</taxon>
        <taxon>Dikarya</taxon>
        <taxon>Ascomycota</taxon>
        <taxon>Pezizomycotina</taxon>
        <taxon>Sordariomycetes</taxon>
        <taxon>Hypocreomycetidae</taxon>
        <taxon>Hypocreales</taxon>
        <taxon>Nectriaceae</taxon>
        <taxon>Fusarium</taxon>
        <taxon>Fusarium lateritium species complex</taxon>
    </lineage>
</organism>
<dbReference type="OrthoDB" id="3546279at2759"/>
<dbReference type="PROSITE" id="PS50048">
    <property type="entry name" value="ZN2_CY6_FUNGAL_2"/>
    <property type="match status" value="1"/>
</dbReference>
<dbReference type="SMART" id="SM00066">
    <property type="entry name" value="GAL4"/>
    <property type="match status" value="1"/>
</dbReference>
<reference evidence="3" key="2">
    <citation type="submission" date="2020-05" db="EMBL/GenBank/DDBJ databases">
        <authorList>
            <person name="Kim H.-S."/>
            <person name="Proctor R.H."/>
            <person name="Brown D.W."/>
        </authorList>
    </citation>
    <scope>NUCLEOTIDE SEQUENCE</scope>
    <source>
        <strain evidence="3">NRRL 20472</strain>
    </source>
</reference>
<evidence type="ECO:0000313" key="4">
    <source>
        <dbReference type="Proteomes" id="UP000622797"/>
    </source>
</evidence>
<dbReference type="Proteomes" id="UP000622797">
    <property type="component" value="Unassembled WGS sequence"/>
</dbReference>
<evidence type="ECO:0000313" key="3">
    <source>
        <dbReference type="EMBL" id="KAF4971140.1"/>
    </source>
</evidence>
<protein>
    <recommendedName>
        <fullName evidence="2">Zn(2)-C6 fungal-type domain-containing protein</fullName>
    </recommendedName>
</protein>
<dbReference type="GO" id="GO:0008270">
    <property type="term" value="F:zinc ion binding"/>
    <property type="evidence" value="ECO:0007669"/>
    <property type="project" value="InterPro"/>
</dbReference>
<proteinExistence type="predicted"/>
<comment type="caution">
    <text evidence="3">The sequence shown here is derived from an EMBL/GenBank/DDBJ whole genome shotgun (WGS) entry which is preliminary data.</text>
</comment>